<gene>
    <name evidence="2" type="ORF">EKL94_15135</name>
</gene>
<evidence type="ECO:0000259" key="1">
    <source>
        <dbReference type="Pfam" id="PF18867"/>
    </source>
</evidence>
<proteinExistence type="predicted"/>
<dbReference type="InterPro" id="IPR041323">
    <property type="entry name" value="HEPN-like_int"/>
</dbReference>
<feature type="domain" description="HEPN-like integron" evidence="1">
    <location>
        <begin position="4"/>
        <end position="98"/>
    </location>
</feature>
<reference evidence="2 3" key="1">
    <citation type="submission" date="2018-12" db="EMBL/GenBank/DDBJ databases">
        <authorList>
            <person name="Kartti S."/>
            <person name="Manni A."/>
            <person name="Chemao El Fihri M.W."/>
            <person name="Laamarti M."/>
            <person name="Temsamani L."/>
            <person name="El Jamali J.E."/>
            <person name="Ouadghiri M."/>
            <person name="Ibrahimi A."/>
            <person name="Filati-Maltouf A."/>
        </authorList>
    </citation>
    <scope>NUCLEOTIDE SEQUENCE [LARGE SCALE GENOMIC DNA]</scope>
    <source>
        <strain evidence="2 3">MDMC339</strain>
    </source>
</reference>
<dbReference type="Proteomes" id="UP000271705">
    <property type="component" value="Unassembled WGS sequence"/>
</dbReference>
<protein>
    <recommendedName>
        <fullName evidence="1">HEPN-like integron domain-containing protein</fullName>
    </recommendedName>
</protein>
<evidence type="ECO:0000313" key="3">
    <source>
        <dbReference type="Proteomes" id="UP000271705"/>
    </source>
</evidence>
<sequence length="145" mass="16658">MDASNQNYLSINRLCLTGVLIGLCKLNEIFEHYGIEIRNFPVELRKKMKAVKREIEGRGMYAYRSKYLAHSFSKEKDCKPKPLSLSESVQALMKIIDYGLDPVCANVFEFYKWAYEKSNENSVVNVIYSCVKHIDHIVGGLGKRT</sequence>
<accession>A0A3S0HBZ6</accession>
<evidence type="ECO:0000313" key="2">
    <source>
        <dbReference type="EMBL" id="RTQ87595.1"/>
    </source>
</evidence>
<dbReference type="AlphaFoldDB" id="A0A3S0HBZ6"/>
<comment type="caution">
    <text evidence="2">The sequence shown here is derived from an EMBL/GenBank/DDBJ whole genome shotgun (WGS) entry which is preliminary data.</text>
</comment>
<dbReference type="EMBL" id="RXLZ01000045">
    <property type="protein sequence ID" value="RTQ87595.1"/>
    <property type="molecule type" value="Genomic_DNA"/>
</dbReference>
<name>A0A3S0HBZ6_STEMA</name>
<dbReference type="Gene3D" id="1.20.120.1060">
    <property type="match status" value="1"/>
</dbReference>
<dbReference type="Pfam" id="PF18867">
    <property type="entry name" value="HEPN-like_int"/>
    <property type="match status" value="1"/>
</dbReference>
<dbReference type="RefSeq" id="WP_126929703.1">
    <property type="nucleotide sequence ID" value="NZ_RXLZ01000045.1"/>
</dbReference>
<organism evidence="2 3">
    <name type="scientific">Stenotrophomonas maltophilia</name>
    <name type="common">Pseudomonas maltophilia</name>
    <name type="synonym">Xanthomonas maltophilia</name>
    <dbReference type="NCBI Taxonomy" id="40324"/>
    <lineage>
        <taxon>Bacteria</taxon>
        <taxon>Pseudomonadati</taxon>
        <taxon>Pseudomonadota</taxon>
        <taxon>Gammaproteobacteria</taxon>
        <taxon>Lysobacterales</taxon>
        <taxon>Lysobacteraceae</taxon>
        <taxon>Stenotrophomonas</taxon>
        <taxon>Stenotrophomonas maltophilia group</taxon>
    </lineage>
</organism>